<feature type="domain" description="Major facilitator superfamily (MFS) profile" evidence="13">
    <location>
        <begin position="69"/>
        <end position="502"/>
    </location>
</feature>
<feature type="compositionally biased region" description="Polar residues" evidence="11">
    <location>
        <begin position="1"/>
        <end position="10"/>
    </location>
</feature>
<evidence type="ECO:0000256" key="2">
    <source>
        <dbReference type="ARBA" id="ARBA00008335"/>
    </source>
</evidence>
<dbReference type="PANTHER" id="PTHR23502:SF26">
    <property type="entry name" value="MAJOR FACILITATOR SUPERFAMILY (MFS) PROFILE DOMAIN-CONTAINING PROTEIN"/>
    <property type="match status" value="1"/>
</dbReference>
<evidence type="ECO:0000256" key="12">
    <source>
        <dbReference type="SAM" id="Phobius"/>
    </source>
</evidence>
<dbReference type="InterPro" id="IPR011701">
    <property type="entry name" value="MFS"/>
</dbReference>
<dbReference type="PROSITE" id="PS50850">
    <property type="entry name" value="MFS"/>
    <property type="match status" value="1"/>
</dbReference>
<dbReference type="PRINTS" id="PR01036">
    <property type="entry name" value="TCRTETB"/>
</dbReference>
<evidence type="ECO:0000256" key="3">
    <source>
        <dbReference type="ARBA" id="ARBA00022448"/>
    </source>
</evidence>
<evidence type="ECO:0000256" key="7">
    <source>
        <dbReference type="ARBA" id="ARBA00023180"/>
    </source>
</evidence>
<keyword evidence="3" id="KW-0813">Transport</keyword>
<sequence>MTLSQFSSTETLRDPGVTDKSINSSPNLPPRDEKVLSIPSTPAESINLESQAAESPPYHVFTRPRKLLMVIIVSFAAIFSPLSSNIYFPALSDVAEELNISMSLATLTITVYMIVQGLAPSFWGSFSDVLGRRVVFIGTFAVYIVSNIALAVSTNYGELMAFRALQAAGSAATISIGAGVIGDITTSAERGSLIGIFGGVRMLGQGVGPVFGGILSQYLGFRSIFWFLVIASGISLFSIMFFLPETLRSIAGNGTVFLKGIYKPVIYSICGQKNAREDSTPSGKRGKVTLKTVLAPLTFLCEKDVFITLLFGSIVYTVWSMVTSSTSALFEEQYGLNSMEVGLTFLGNGFGCMTGSYTIGYLMDFNHKRTEREYCQQHNLPTETRINLKSHPDFPIEYARMRNTWWITAIFIVCVSVYGFIIAYGSTAISTINSTLVIDLYPGASASATAVNNLMRCLIGAAGVAASQAIIDAITAQFAFLMLAGITIAMVPLLMVEMKWGYGWRLERQERLQKKENSV</sequence>
<dbReference type="OrthoDB" id="5372553at2759"/>
<dbReference type="Pfam" id="PF07690">
    <property type="entry name" value="MFS_1"/>
    <property type="match status" value="1"/>
</dbReference>
<keyword evidence="4 12" id="KW-0812">Transmembrane</keyword>
<gene>
    <name evidence="14" type="ORF">PNAL_LOCUS6967</name>
</gene>
<evidence type="ECO:0000259" key="13">
    <source>
        <dbReference type="PROSITE" id="PS50850"/>
    </source>
</evidence>
<feature type="transmembrane region" description="Helical" evidence="12">
    <location>
        <begin position="405"/>
        <end position="424"/>
    </location>
</feature>
<evidence type="ECO:0000256" key="4">
    <source>
        <dbReference type="ARBA" id="ARBA00022692"/>
    </source>
</evidence>
<keyword evidence="5 12" id="KW-1133">Transmembrane helix</keyword>
<comment type="function">
    <text evidence="9">Transmembrane transporter that exports citrate across the cell membrane.</text>
</comment>
<feature type="transmembrane region" description="Helical" evidence="12">
    <location>
        <begin position="342"/>
        <end position="363"/>
    </location>
</feature>
<dbReference type="SUPFAM" id="SSF103473">
    <property type="entry name" value="MFS general substrate transporter"/>
    <property type="match status" value="1"/>
</dbReference>
<evidence type="ECO:0000313" key="15">
    <source>
        <dbReference type="Proteomes" id="UP001153461"/>
    </source>
</evidence>
<dbReference type="GO" id="GO:0005886">
    <property type="term" value="C:plasma membrane"/>
    <property type="evidence" value="ECO:0007669"/>
    <property type="project" value="UniProtKB-ARBA"/>
</dbReference>
<dbReference type="EMBL" id="CAJVNV010000388">
    <property type="protein sequence ID" value="CAG8182372.1"/>
    <property type="molecule type" value="Genomic_DNA"/>
</dbReference>
<dbReference type="GO" id="GO:0015137">
    <property type="term" value="F:citrate transmembrane transporter activity"/>
    <property type="evidence" value="ECO:0007669"/>
    <property type="project" value="UniProtKB-ARBA"/>
</dbReference>
<dbReference type="FunFam" id="1.20.1250.20:FF:000172">
    <property type="entry name" value="MFS multidrug resistance transporter"/>
    <property type="match status" value="1"/>
</dbReference>
<feature type="transmembrane region" description="Helical" evidence="12">
    <location>
        <begin position="100"/>
        <end position="122"/>
    </location>
</feature>
<feature type="transmembrane region" description="Helical" evidence="12">
    <location>
        <begin position="160"/>
        <end position="181"/>
    </location>
</feature>
<feature type="transmembrane region" description="Helical" evidence="12">
    <location>
        <begin position="224"/>
        <end position="243"/>
    </location>
</feature>
<dbReference type="InterPro" id="IPR036259">
    <property type="entry name" value="MFS_trans_sf"/>
</dbReference>
<dbReference type="Proteomes" id="UP001153461">
    <property type="component" value="Unassembled WGS sequence"/>
</dbReference>
<evidence type="ECO:0000256" key="6">
    <source>
        <dbReference type="ARBA" id="ARBA00023136"/>
    </source>
</evidence>
<accession>A0A9W4I0P7</accession>
<evidence type="ECO:0000313" key="14">
    <source>
        <dbReference type="EMBL" id="CAG8182372.1"/>
    </source>
</evidence>
<feature type="transmembrane region" description="Helical" evidence="12">
    <location>
        <begin position="305"/>
        <end position="322"/>
    </location>
</feature>
<feature type="transmembrane region" description="Helical" evidence="12">
    <location>
        <begin position="67"/>
        <end position="88"/>
    </location>
</feature>
<dbReference type="GO" id="GO:0140115">
    <property type="term" value="P:export across plasma membrane"/>
    <property type="evidence" value="ECO:0007669"/>
    <property type="project" value="UniProtKB-ARBA"/>
</dbReference>
<evidence type="ECO:0000256" key="5">
    <source>
        <dbReference type="ARBA" id="ARBA00022989"/>
    </source>
</evidence>
<organism evidence="14 15">
    <name type="scientific">Penicillium nalgiovense</name>
    <dbReference type="NCBI Taxonomy" id="60175"/>
    <lineage>
        <taxon>Eukaryota</taxon>
        <taxon>Fungi</taxon>
        <taxon>Dikarya</taxon>
        <taxon>Ascomycota</taxon>
        <taxon>Pezizomycotina</taxon>
        <taxon>Eurotiomycetes</taxon>
        <taxon>Eurotiomycetidae</taxon>
        <taxon>Eurotiales</taxon>
        <taxon>Aspergillaceae</taxon>
        <taxon>Penicillium</taxon>
    </lineage>
</organism>
<comment type="catalytic activity">
    <reaction evidence="8">
        <text>citrate(in) = citrate(out)</text>
        <dbReference type="Rhea" id="RHEA:33183"/>
        <dbReference type="ChEBI" id="CHEBI:16947"/>
    </reaction>
</comment>
<feature type="transmembrane region" description="Helical" evidence="12">
    <location>
        <begin position="134"/>
        <end position="154"/>
    </location>
</feature>
<keyword evidence="6 12" id="KW-0472">Membrane</keyword>
<dbReference type="Gene3D" id="1.20.1250.20">
    <property type="entry name" value="MFS general substrate transporter like domains"/>
    <property type="match status" value="1"/>
</dbReference>
<evidence type="ECO:0000256" key="1">
    <source>
        <dbReference type="ARBA" id="ARBA00004141"/>
    </source>
</evidence>
<name>A0A9W4I0P7_PENNA</name>
<proteinExistence type="inferred from homology"/>
<comment type="similarity">
    <text evidence="2">Belongs to the major facilitator superfamily.</text>
</comment>
<dbReference type="InterPro" id="IPR020846">
    <property type="entry name" value="MFS_dom"/>
</dbReference>
<evidence type="ECO:0000256" key="8">
    <source>
        <dbReference type="ARBA" id="ARBA00051015"/>
    </source>
</evidence>
<feature type="region of interest" description="Disordered" evidence="11">
    <location>
        <begin position="1"/>
        <end position="33"/>
    </location>
</feature>
<keyword evidence="7" id="KW-0325">Glycoprotein</keyword>
<dbReference type="AlphaFoldDB" id="A0A9W4I0P7"/>
<evidence type="ECO:0000256" key="11">
    <source>
        <dbReference type="SAM" id="MobiDB-lite"/>
    </source>
</evidence>
<dbReference type="PANTHER" id="PTHR23502">
    <property type="entry name" value="MAJOR FACILITATOR SUPERFAMILY"/>
    <property type="match status" value="1"/>
</dbReference>
<evidence type="ECO:0000256" key="10">
    <source>
        <dbReference type="ARBA" id="ARBA00074746"/>
    </source>
</evidence>
<reference evidence="14" key="1">
    <citation type="submission" date="2021-07" db="EMBL/GenBank/DDBJ databases">
        <authorList>
            <person name="Branca A.L. A."/>
        </authorList>
    </citation>
    <scope>NUCLEOTIDE SEQUENCE</scope>
</reference>
<comment type="subcellular location">
    <subcellularLocation>
        <location evidence="1">Membrane</location>
        <topology evidence="1">Multi-pass membrane protein</topology>
    </subcellularLocation>
</comment>
<feature type="transmembrane region" description="Helical" evidence="12">
    <location>
        <begin position="193"/>
        <end position="218"/>
    </location>
</feature>
<evidence type="ECO:0000256" key="9">
    <source>
        <dbReference type="ARBA" id="ARBA00057034"/>
    </source>
</evidence>
<dbReference type="FunFam" id="1.20.1720.10:FF:000009">
    <property type="entry name" value="MFS multidrug transporter"/>
    <property type="match status" value="1"/>
</dbReference>
<feature type="transmembrane region" description="Helical" evidence="12">
    <location>
        <begin position="478"/>
        <end position="496"/>
    </location>
</feature>
<protein>
    <recommendedName>
        <fullName evidence="10">Citrate exporter 1</fullName>
    </recommendedName>
</protein>
<comment type="caution">
    <text evidence="14">The sequence shown here is derived from an EMBL/GenBank/DDBJ whole genome shotgun (WGS) entry which is preliminary data.</text>
</comment>